<evidence type="ECO:0000313" key="10">
    <source>
        <dbReference type="Proteomes" id="UP000183832"/>
    </source>
</evidence>
<dbReference type="AlphaFoldDB" id="A0A1J1IC82"/>
<gene>
    <name evidence="9" type="primary">putative Serine incorporator 1</name>
    <name evidence="9" type="ORF">CLUMA_CG011187</name>
</gene>
<dbReference type="STRING" id="568069.A0A1J1IC82"/>
<proteinExistence type="inferred from homology"/>
<evidence type="ECO:0000256" key="6">
    <source>
        <dbReference type="SAM" id="MobiDB-lite"/>
    </source>
</evidence>
<dbReference type="Proteomes" id="UP000183832">
    <property type="component" value="Unassembled WGS sequence"/>
</dbReference>
<evidence type="ECO:0000313" key="9">
    <source>
        <dbReference type="EMBL" id="CRK97811.1"/>
    </source>
</evidence>
<organism evidence="9 10">
    <name type="scientific">Clunio marinus</name>
    <dbReference type="NCBI Taxonomy" id="568069"/>
    <lineage>
        <taxon>Eukaryota</taxon>
        <taxon>Metazoa</taxon>
        <taxon>Ecdysozoa</taxon>
        <taxon>Arthropoda</taxon>
        <taxon>Hexapoda</taxon>
        <taxon>Insecta</taxon>
        <taxon>Pterygota</taxon>
        <taxon>Neoptera</taxon>
        <taxon>Endopterygota</taxon>
        <taxon>Diptera</taxon>
        <taxon>Nematocera</taxon>
        <taxon>Chironomoidea</taxon>
        <taxon>Chironomidae</taxon>
        <taxon>Clunio</taxon>
    </lineage>
</organism>
<feature type="region of interest" description="Disordered" evidence="6">
    <location>
        <begin position="244"/>
        <end position="285"/>
    </location>
</feature>
<dbReference type="EMBL" id="CVRI01000047">
    <property type="protein sequence ID" value="CRK97811.1"/>
    <property type="molecule type" value="Genomic_DNA"/>
</dbReference>
<evidence type="ECO:0000259" key="8">
    <source>
        <dbReference type="Pfam" id="PF03067"/>
    </source>
</evidence>
<feature type="transmembrane region" description="Helical" evidence="7">
    <location>
        <begin position="796"/>
        <end position="816"/>
    </location>
</feature>
<accession>A0A1J1IC82</accession>
<keyword evidence="10" id="KW-1185">Reference proteome</keyword>
<dbReference type="OrthoDB" id="64893at2759"/>
<evidence type="ECO:0000256" key="7">
    <source>
        <dbReference type="SAM" id="Phobius"/>
    </source>
</evidence>
<evidence type="ECO:0000256" key="2">
    <source>
        <dbReference type="ARBA" id="ARBA00006665"/>
    </source>
</evidence>
<comment type="subcellular location">
    <subcellularLocation>
        <location evidence="1">Membrane</location>
        <topology evidence="1">Multi-pass membrane protein</topology>
    </subcellularLocation>
</comment>
<dbReference type="PANTHER" id="PTHR10383">
    <property type="entry name" value="SERINE INCORPORATOR"/>
    <property type="match status" value="1"/>
</dbReference>
<name>A0A1J1IC82_9DIPT</name>
<reference evidence="9 10" key="1">
    <citation type="submission" date="2015-04" db="EMBL/GenBank/DDBJ databases">
        <authorList>
            <person name="Syromyatnikov M.Y."/>
            <person name="Popov V.N."/>
        </authorList>
    </citation>
    <scope>NUCLEOTIDE SEQUENCE [LARGE SCALE GENOMIC DNA]</scope>
</reference>
<feature type="transmembrane region" description="Helical" evidence="7">
    <location>
        <begin position="509"/>
        <end position="529"/>
    </location>
</feature>
<feature type="transmembrane region" description="Helical" evidence="7">
    <location>
        <begin position="417"/>
        <end position="435"/>
    </location>
</feature>
<comment type="similarity">
    <text evidence="2">Belongs to the TDE1 family.</text>
</comment>
<evidence type="ECO:0000256" key="5">
    <source>
        <dbReference type="ARBA" id="ARBA00023136"/>
    </source>
</evidence>
<evidence type="ECO:0000256" key="4">
    <source>
        <dbReference type="ARBA" id="ARBA00022989"/>
    </source>
</evidence>
<keyword evidence="3 7" id="KW-0812">Transmembrane</keyword>
<dbReference type="PANTHER" id="PTHR10383:SF9">
    <property type="entry name" value="SERINE INCORPORATOR, ISOFORM F"/>
    <property type="match status" value="1"/>
</dbReference>
<feature type="transmembrane region" description="Helical" evidence="7">
    <location>
        <begin position="535"/>
        <end position="558"/>
    </location>
</feature>
<evidence type="ECO:0000256" key="3">
    <source>
        <dbReference type="ARBA" id="ARBA00022692"/>
    </source>
</evidence>
<feature type="transmembrane region" description="Helical" evidence="7">
    <location>
        <begin position="617"/>
        <end position="635"/>
    </location>
</feature>
<sequence>MSTMKYLPRNFSVINSKKCSTFYLFIAFLIIQIVPSDQHGRLIEPPSRASAWRYGFNTPANYNDHELFCGGFTRQHQTNRGKCGECGDAWDLPTPRPHEYGGKYGQGVTVRKYNPGSHVTIRVELTASHMGYFEFRLCDDINAKQTCLDKNVLKVISGTPSTAAPSDLETRFYPRNGSRIYEIKAQLPKKLECQHCVLQWKYIAGNNWGICSDGNGAVGCGDQEEFRACSDIAIGKGAVSNIPTLKPPTKVKPTTEKWPTDDENEIEHDHDETSSDNNEDLSNPPQNSSNIYGAIIAIFTFFLVLCTLIAIYIYFYHGDVLKGALRRQKVHHKSPILSERSTSSVSSVSSSLMNAPIRPPRTKRLTQTFKDMHHEHSSIIEPDNKNVSELACCCTSTAASCLCTACPSCRNSTSSRIMYALMLLLGAATGAIMLSDGLQDVLRKVPFCANSTSTTSMIIPSSNTIDCTNAVGYLAVYRVCFALMIFFVSMAAIMIGVRSSRDGRAPIQNGFWGLKILIVAAIAVGAFFIKDEAFGTWMMWIGMIGGFGFILVQLVLIVDFAHNWADIWVGNYEETQSKGWFVALMSATAIQYIASLVGIILLFSYYTQSDDCALNKFFISFNMILCIAVSILSITPKVQEAQPRSGLLQSAIVTLYTIYLTWSAVANSPYSNCNPGLLNVMQGNKASFDKTSLVGMAIWMFAIFYSSLRSASAASSFTNSDPERQATLSQDDKRSNNGDAKVWDNEDEKVAYSWSIFHLTFACASLYVMMCLTNWYQPNSSLASMNSNSASMWIKIVSSWVGLTLYGWSLIAPMVLTDRDFN</sequence>
<dbReference type="InterPro" id="IPR005016">
    <property type="entry name" value="TDE1/TMS"/>
</dbReference>
<feature type="compositionally biased region" description="Basic and acidic residues" evidence="6">
    <location>
        <begin position="730"/>
        <end position="741"/>
    </location>
</feature>
<dbReference type="Pfam" id="PF03067">
    <property type="entry name" value="LPMO_10"/>
    <property type="match status" value="1"/>
</dbReference>
<feature type="transmembrane region" description="Helical" evidence="7">
    <location>
        <begin position="291"/>
        <end position="316"/>
    </location>
</feature>
<feature type="transmembrane region" description="Helical" evidence="7">
    <location>
        <begin position="475"/>
        <end position="497"/>
    </location>
</feature>
<feature type="transmembrane region" description="Helical" evidence="7">
    <location>
        <begin position="579"/>
        <end position="605"/>
    </location>
</feature>
<feature type="transmembrane region" description="Helical" evidence="7">
    <location>
        <begin position="690"/>
        <end position="708"/>
    </location>
</feature>
<dbReference type="GO" id="GO:0016020">
    <property type="term" value="C:membrane"/>
    <property type="evidence" value="ECO:0007669"/>
    <property type="project" value="UniProtKB-SubCell"/>
</dbReference>
<protein>
    <submittedName>
        <fullName evidence="9">CLUMA_CG011187, isoform A</fullName>
    </submittedName>
</protein>
<dbReference type="InterPro" id="IPR004302">
    <property type="entry name" value="Cellulose/chitin-bd_N"/>
</dbReference>
<dbReference type="Pfam" id="PF03348">
    <property type="entry name" value="Serinc"/>
    <property type="match status" value="1"/>
</dbReference>
<feature type="region of interest" description="Disordered" evidence="6">
    <location>
        <begin position="716"/>
        <end position="741"/>
    </location>
</feature>
<keyword evidence="5 7" id="KW-0472">Membrane</keyword>
<keyword evidence="4 7" id="KW-1133">Transmembrane helix</keyword>
<feature type="transmembrane region" description="Helical" evidence="7">
    <location>
        <begin position="647"/>
        <end position="670"/>
    </location>
</feature>
<feature type="domain" description="Chitin-binding type-4" evidence="8">
    <location>
        <begin position="39"/>
        <end position="232"/>
    </location>
</feature>
<feature type="transmembrane region" description="Helical" evidence="7">
    <location>
        <begin position="756"/>
        <end position="776"/>
    </location>
</feature>
<evidence type="ECO:0000256" key="1">
    <source>
        <dbReference type="ARBA" id="ARBA00004141"/>
    </source>
</evidence>